<accession>A0A330HU44</accession>
<evidence type="ECO:0000259" key="9">
    <source>
        <dbReference type="PROSITE" id="PS50850"/>
    </source>
</evidence>
<dbReference type="PANTHER" id="PTHR23502">
    <property type="entry name" value="MAJOR FACILITATOR SUPERFAMILY"/>
    <property type="match status" value="1"/>
</dbReference>
<sequence length="401" mass="41951">MSPKFLRIAVVLGLLSAIGPFAIDMYLPALPSIGQDLHAGTAAVQMSLLIFFLSMGFGQIAVGPISDMVGRKVPLYAGLALFMVGGVGSAMAPNIEWLIAFRFLQGLGASAGMAIPRAIVRDLHTGNEAAKLMSLLMLVFSVSPILAPLTGSQIIESFGWRAVFWTVTGAAALATILLATSLKETRSAEERANSSFGTALAGYRHLMGDRNFLGLVAIAGFGIASFFVYLSSSSFILIDHYGLSPSVYSVFFSINAVAFIGMSQLTGLLADRFGLKRVVWVAVTGYATVMVALFAIMASGVDRLDVMAALLFVGYGFLGLVIPTTSVLAMEEHGEIAGTASALMGTLHFAIGALAMGVAGIFFDGTPLPMVAGITLCAVISFTLAKLTLGRAREAVEAPAE</sequence>
<feature type="transmembrane region" description="Helical" evidence="8">
    <location>
        <begin position="162"/>
        <end position="182"/>
    </location>
</feature>
<evidence type="ECO:0000256" key="7">
    <source>
        <dbReference type="ARBA" id="ARBA00023136"/>
    </source>
</evidence>
<name>A0A330HU44_9HYPH</name>
<evidence type="ECO:0000256" key="1">
    <source>
        <dbReference type="ARBA" id="ARBA00004651"/>
    </source>
</evidence>
<dbReference type="FunFam" id="1.20.1720.10:FF:000005">
    <property type="entry name" value="Bcr/CflA family efflux transporter"/>
    <property type="match status" value="1"/>
</dbReference>
<reference evidence="10 11" key="2">
    <citation type="submission" date="2018-07" db="EMBL/GenBank/DDBJ databases">
        <title>Diversity of Mesorhizobium strains in Brazil.</title>
        <authorList>
            <person name="Helene L.C.F."/>
            <person name="Dall'Agnol R."/>
            <person name="Delamuta J.R.M."/>
            <person name="Hungria M."/>
        </authorList>
    </citation>
    <scope>NUCLEOTIDE SEQUENCE [LARGE SCALE GENOMIC DNA]</scope>
    <source>
        <strain evidence="10 11">AC99b</strain>
    </source>
</reference>
<dbReference type="NCBIfam" id="TIGR00710">
    <property type="entry name" value="efflux_Bcr_CflA"/>
    <property type="match status" value="1"/>
</dbReference>
<keyword evidence="7 8" id="KW-0472">Membrane</keyword>
<keyword evidence="6 8" id="KW-1133">Transmembrane helix</keyword>
<dbReference type="RefSeq" id="WP_112099922.1">
    <property type="nucleotide sequence ID" value="NZ_QMBP01000013.1"/>
</dbReference>
<gene>
    <name evidence="10" type="ORF">DPM33_24220</name>
</gene>
<keyword evidence="4" id="KW-1003">Cell membrane</keyword>
<protein>
    <recommendedName>
        <fullName evidence="8">Bcr/CflA family efflux transporter</fullName>
    </recommendedName>
</protein>
<proteinExistence type="inferred from homology"/>
<dbReference type="PANTHER" id="PTHR23502:SF132">
    <property type="entry name" value="POLYAMINE TRANSPORTER 2-RELATED"/>
    <property type="match status" value="1"/>
</dbReference>
<dbReference type="PROSITE" id="PS00216">
    <property type="entry name" value="SUGAR_TRANSPORT_1"/>
    <property type="match status" value="1"/>
</dbReference>
<dbReference type="OrthoDB" id="9800416at2"/>
<dbReference type="EMBL" id="QMBP01000013">
    <property type="protein sequence ID" value="RAZ88207.1"/>
    <property type="molecule type" value="Genomic_DNA"/>
</dbReference>
<feature type="transmembrane region" description="Helical" evidence="8">
    <location>
        <begin position="369"/>
        <end position="389"/>
    </location>
</feature>
<dbReference type="InterPro" id="IPR011701">
    <property type="entry name" value="MFS"/>
</dbReference>
<dbReference type="GO" id="GO:0005886">
    <property type="term" value="C:plasma membrane"/>
    <property type="evidence" value="ECO:0007669"/>
    <property type="project" value="UniProtKB-SubCell"/>
</dbReference>
<dbReference type="Pfam" id="PF07690">
    <property type="entry name" value="MFS_1"/>
    <property type="match status" value="1"/>
</dbReference>
<feature type="transmembrane region" description="Helical" evidence="8">
    <location>
        <begin position="250"/>
        <end position="271"/>
    </location>
</feature>
<feature type="transmembrane region" description="Helical" evidence="8">
    <location>
        <begin position="132"/>
        <end position="150"/>
    </location>
</feature>
<dbReference type="AlphaFoldDB" id="A0A330HU44"/>
<dbReference type="Proteomes" id="UP000251558">
    <property type="component" value="Unassembled WGS sequence"/>
</dbReference>
<feature type="transmembrane region" description="Helical" evidence="8">
    <location>
        <begin position="43"/>
        <end position="62"/>
    </location>
</feature>
<reference evidence="11" key="1">
    <citation type="submission" date="2018-06" db="EMBL/GenBank/DDBJ databases">
        <authorList>
            <person name="Helene L.C."/>
            <person name="Dall'Agnol R."/>
            <person name="Delamuta J.R."/>
            <person name="Hungria M."/>
        </authorList>
    </citation>
    <scope>NUCLEOTIDE SEQUENCE [LARGE SCALE GENOMIC DNA]</scope>
    <source>
        <strain evidence="11">AC99b</strain>
    </source>
</reference>
<feature type="transmembrane region" description="Helical" evidence="8">
    <location>
        <begin position="342"/>
        <end position="363"/>
    </location>
</feature>
<evidence type="ECO:0000256" key="6">
    <source>
        <dbReference type="ARBA" id="ARBA00022989"/>
    </source>
</evidence>
<feature type="transmembrane region" description="Helical" evidence="8">
    <location>
        <begin position="74"/>
        <end position="93"/>
    </location>
</feature>
<dbReference type="CDD" id="cd17320">
    <property type="entry name" value="MFS_MdfA_MDR_like"/>
    <property type="match status" value="1"/>
</dbReference>
<comment type="similarity">
    <text evidence="2 8">Belongs to the major facilitator superfamily. Bcr/CmlA family.</text>
</comment>
<keyword evidence="11" id="KW-1185">Reference proteome</keyword>
<dbReference type="PROSITE" id="PS50850">
    <property type="entry name" value="MFS"/>
    <property type="match status" value="1"/>
</dbReference>
<dbReference type="GO" id="GO:0042910">
    <property type="term" value="F:xenobiotic transmembrane transporter activity"/>
    <property type="evidence" value="ECO:0007669"/>
    <property type="project" value="InterPro"/>
</dbReference>
<dbReference type="Gene3D" id="1.20.1720.10">
    <property type="entry name" value="Multidrug resistance protein D"/>
    <property type="match status" value="1"/>
</dbReference>
<keyword evidence="8" id="KW-0997">Cell inner membrane</keyword>
<evidence type="ECO:0000313" key="11">
    <source>
        <dbReference type="Proteomes" id="UP000251558"/>
    </source>
</evidence>
<dbReference type="InterPro" id="IPR036259">
    <property type="entry name" value="MFS_trans_sf"/>
</dbReference>
<feature type="transmembrane region" description="Helical" evidence="8">
    <location>
        <begin position="212"/>
        <end position="238"/>
    </location>
</feature>
<evidence type="ECO:0000256" key="8">
    <source>
        <dbReference type="RuleBase" id="RU365088"/>
    </source>
</evidence>
<dbReference type="InterPro" id="IPR005829">
    <property type="entry name" value="Sugar_transporter_CS"/>
</dbReference>
<feature type="domain" description="Major facilitator superfamily (MFS) profile" evidence="9">
    <location>
        <begin position="5"/>
        <end position="393"/>
    </location>
</feature>
<feature type="transmembrane region" description="Helical" evidence="8">
    <location>
        <begin position="5"/>
        <end position="23"/>
    </location>
</feature>
<comment type="caution">
    <text evidence="10">The sequence shown here is derived from an EMBL/GenBank/DDBJ whole genome shotgun (WGS) entry which is preliminary data.</text>
</comment>
<feature type="transmembrane region" description="Helical" evidence="8">
    <location>
        <begin position="278"/>
        <end position="301"/>
    </location>
</feature>
<comment type="subcellular location">
    <subcellularLocation>
        <location evidence="8">Cell inner membrane</location>
        <topology evidence="8">Multi-pass membrane protein</topology>
    </subcellularLocation>
    <subcellularLocation>
        <location evidence="1">Cell membrane</location>
        <topology evidence="1">Multi-pass membrane protein</topology>
    </subcellularLocation>
</comment>
<dbReference type="InterPro" id="IPR004812">
    <property type="entry name" value="Efflux_drug-R_Bcr/CmlA"/>
</dbReference>
<dbReference type="GO" id="GO:1990961">
    <property type="term" value="P:xenobiotic detoxification by transmembrane export across the plasma membrane"/>
    <property type="evidence" value="ECO:0007669"/>
    <property type="project" value="InterPro"/>
</dbReference>
<dbReference type="InterPro" id="IPR020846">
    <property type="entry name" value="MFS_dom"/>
</dbReference>
<evidence type="ECO:0000256" key="5">
    <source>
        <dbReference type="ARBA" id="ARBA00022692"/>
    </source>
</evidence>
<keyword evidence="3 8" id="KW-0813">Transport</keyword>
<keyword evidence="5 8" id="KW-0812">Transmembrane</keyword>
<feature type="transmembrane region" description="Helical" evidence="8">
    <location>
        <begin position="99"/>
        <end position="120"/>
    </location>
</feature>
<evidence type="ECO:0000256" key="3">
    <source>
        <dbReference type="ARBA" id="ARBA00022448"/>
    </source>
</evidence>
<feature type="transmembrane region" description="Helical" evidence="8">
    <location>
        <begin position="307"/>
        <end position="330"/>
    </location>
</feature>
<evidence type="ECO:0000256" key="4">
    <source>
        <dbReference type="ARBA" id="ARBA00022475"/>
    </source>
</evidence>
<evidence type="ECO:0000313" key="10">
    <source>
        <dbReference type="EMBL" id="RAZ88207.1"/>
    </source>
</evidence>
<organism evidence="10 11">
    <name type="scientific">Mesorhizobium hawassense</name>
    <dbReference type="NCBI Taxonomy" id="1209954"/>
    <lineage>
        <taxon>Bacteria</taxon>
        <taxon>Pseudomonadati</taxon>
        <taxon>Pseudomonadota</taxon>
        <taxon>Alphaproteobacteria</taxon>
        <taxon>Hyphomicrobiales</taxon>
        <taxon>Phyllobacteriaceae</taxon>
        <taxon>Mesorhizobium</taxon>
    </lineage>
</organism>
<evidence type="ECO:0000256" key="2">
    <source>
        <dbReference type="ARBA" id="ARBA00006236"/>
    </source>
</evidence>
<dbReference type="SUPFAM" id="SSF103473">
    <property type="entry name" value="MFS general substrate transporter"/>
    <property type="match status" value="1"/>
</dbReference>